<evidence type="ECO:0000313" key="6">
    <source>
        <dbReference type="Proteomes" id="UP000317940"/>
    </source>
</evidence>
<keyword evidence="1" id="KW-0560">Oxidoreductase</keyword>
<keyword evidence="3" id="KW-1133">Transmembrane helix</keyword>
<dbReference type="GO" id="GO:0004497">
    <property type="term" value="F:monooxygenase activity"/>
    <property type="evidence" value="ECO:0007669"/>
    <property type="project" value="UniProtKB-KW"/>
</dbReference>
<proteinExistence type="predicted"/>
<protein>
    <submittedName>
        <fullName evidence="5">2-polyprenyl-6-methoxyphenol hydroxylase-like FAD-dependent oxidoreductase</fullName>
    </submittedName>
</protein>
<evidence type="ECO:0000256" key="1">
    <source>
        <dbReference type="ARBA" id="ARBA00023002"/>
    </source>
</evidence>
<evidence type="ECO:0000259" key="4">
    <source>
        <dbReference type="Pfam" id="PF01494"/>
    </source>
</evidence>
<dbReference type="RefSeq" id="WP_145909939.1">
    <property type="nucleotide sequence ID" value="NZ_BAAAMZ010000017.1"/>
</dbReference>
<dbReference type="OrthoDB" id="4568714at2"/>
<dbReference type="SUPFAM" id="SSF51905">
    <property type="entry name" value="FAD/NAD(P)-binding domain"/>
    <property type="match status" value="1"/>
</dbReference>
<accession>A0A561T6B4</accession>
<keyword evidence="6" id="KW-1185">Reference proteome</keyword>
<sequence>MTGLTGTAVVVGAGVGGLATALGLRRAGWRVKVLERRAQPERYGTAFALHPTAQRALDQLGVGAAVGRRAVPYRGARVRTPQGRVLASLPLERIERKFGRPELLVSRPHLIDALLGELVAHGDVELTLGESVTDVAALVGGHDLVVGADGIGSAVRTACFGGRSGPRQVGTVAWIGIADFETEVYGETWGRGRFFGLTPVEPGRTNWYAAVPGATTAEQLRGLFEGWHEPIPRILTETDPAGWLRYEMRHLYPALPTFVHGGQGRRGGQAGHVALVGDAAHAMTPNLGQGACTAILDAEALTRAVAERGPADLPAALRAYDRERRRGAQRVAFGSRTLHRFVSTERTGLRDAVARLLPG</sequence>
<dbReference type="Gene3D" id="3.50.50.60">
    <property type="entry name" value="FAD/NAD(P)-binding domain"/>
    <property type="match status" value="1"/>
</dbReference>
<dbReference type="PANTHER" id="PTHR13789:SF309">
    <property type="entry name" value="PUTATIVE (AFU_ORTHOLOGUE AFUA_6G14510)-RELATED"/>
    <property type="match status" value="1"/>
</dbReference>
<evidence type="ECO:0000313" key="5">
    <source>
        <dbReference type="EMBL" id="TWF82648.1"/>
    </source>
</evidence>
<name>A0A561T6B4_9ACTN</name>
<dbReference type="Pfam" id="PF01494">
    <property type="entry name" value="FAD_binding_3"/>
    <property type="match status" value="1"/>
</dbReference>
<feature type="domain" description="FAD-binding" evidence="4">
    <location>
        <begin position="8"/>
        <end position="331"/>
    </location>
</feature>
<organism evidence="5 6">
    <name type="scientific">Kitasatospora viridis</name>
    <dbReference type="NCBI Taxonomy" id="281105"/>
    <lineage>
        <taxon>Bacteria</taxon>
        <taxon>Bacillati</taxon>
        <taxon>Actinomycetota</taxon>
        <taxon>Actinomycetes</taxon>
        <taxon>Kitasatosporales</taxon>
        <taxon>Streptomycetaceae</taxon>
        <taxon>Kitasatospora</taxon>
    </lineage>
</organism>
<dbReference type="PRINTS" id="PR00420">
    <property type="entry name" value="RNGMNOXGNASE"/>
</dbReference>
<dbReference type="InterPro" id="IPR002938">
    <property type="entry name" value="FAD-bd"/>
</dbReference>
<gene>
    <name evidence="5" type="ORF">FHX73_14130</name>
</gene>
<keyword evidence="3" id="KW-0812">Transmembrane</keyword>
<evidence type="ECO:0000256" key="2">
    <source>
        <dbReference type="ARBA" id="ARBA00023033"/>
    </source>
</evidence>
<dbReference type="InterPro" id="IPR036188">
    <property type="entry name" value="FAD/NAD-bd_sf"/>
</dbReference>
<dbReference type="InterPro" id="IPR050493">
    <property type="entry name" value="FAD-dep_Monooxygenase_BioMet"/>
</dbReference>
<keyword evidence="2" id="KW-0503">Monooxygenase</keyword>
<keyword evidence="3" id="KW-0472">Membrane</keyword>
<comment type="caution">
    <text evidence="5">The sequence shown here is derived from an EMBL/GenBank/DDBJ whole genome shotgun (WGS) entry which is preliminary data.</text>
</comment>
<dbReference type="GO" id="GO:0071949">
    <property type="term" value="F:FAD binding"/>
    <property type="evidence" value="ECO:0007669"/>
    <property type="project" value="InterPro"/>
</dbReference>
<feature type="transmembrane region" description="Helical" evidence="3">
    <location>
        <begin position="6"/>
        <end position="24"/>
    </location>
</feature>
<dbReference type="AlphaFoldDB" id="A0A561T6B4"/>
<dbReference type="EMBL" id="VIWT01000004">
    <property type="protein sequence ID" value="TWF82648.1"/>
    <property type="molecule type" value="Genomic_DNA"/>
</dbReference>
<dbReference type="PANTHER" id="PTHR13789">
    <property type="entry name" value="MONOOXYGENASE"/>
    <property type="match status" value="1"/>
</dbReference>
<evidence type="ECO:0000256" key="3">
    <source>
        <dbReference type="SAM" id="Phobius"/>
    </source>
</evidence>
<reference evidence="5 6" key="1">
    <citation type="submission" date="2019-06" db="EMBL/GenBank/DDBJ databases">
        <title>Sequencing the genomes of 1000 actinobacteria strains.</title>
        <authorList>
            <person name="Klenk H.-P."/>
        </authorList>
    </citation>
    <scope>NUCLEOTIDE SEQUENCE [LARGE SCALE GENOMIC DNA]</scope>
    <source>
        <strain evidence="5 6">DSM 44826</strain>
    </source>
</reference>
<dbReference type="Proteomes" id="UP000317940">
    <property type="component" value="Unassembled WGS sequence"/>
</dbReference>